<accession>A0AA88XL95</accession>
<proteinExistence type="predicted"/>
<evidence type="ECO:0000259" key="2">
    <source>
        <dbReference type="PROSITE" id="PS50878"/>
    </source>
</evidence>
<evidence type="ECO:0000313" key="4">
    <source>
        <dbReference type="Proteomes" id="UP001186944"/>
    </source>
</evidence>
<gene>
    <name evidence="3" type="ORF">FSP39_022451</name>
</gene>
<dbReference type="Proteomes" id="UP001186944">
    <property type="component" value="Unassembled WGS sequence"/>
</dbReference>
<feature type="region of interest" description="Disordered" evidence="1">
    <location>
        <begin position="617"/>
        <end position="651"/>
    </location>
</feature>
<evidence type="ECO:0000256" key="1">
    <source>
        <dbReference type="SAM" id="MobiDB-lite"/>
    </source>
</evidence>
<feature type="region of interest" description="Disordered" evidence="1">
    <location>
        <begin position="190"/>
        <end position="237"/>
    </location>
</feature>
<feature type="compositionally biased region" description="Low complexity" evidence="1">
    <location>
        <begin position="220"/>
        <end position="237"/>
    </location>
</feature>
<dbReference type="EMBL" id="VSWD01000013">
    <property type="protein sequence ID" value="KAK3084986.1"/>
    <property type="molecule type" value="Genomic_DNA"/>
</dbReference>
<organism evidence="3 4">
    <name type="scientific">Pinctada imbricata</name>
    <name type="common">Atlantic pearl-oyster</name>
    <name type="synonym">Pinctada martensii</name>
    <dbReference type="NCBI Taxonomy" id="66713"/>
    <lineage>
        <taxon>Eukaryota</taxon>
        <taxon>Metazoa</taxon>
        <taxon>Spiralia</taxon>
        <taxon>Lophotrochozoa</taxon>
        <taxon>Mollusca</taxon>
        <taxon>Bivalvia</taxon>
        <taxon>Autobranchia</taxon>
        <taxon>Pteriomorphia</taxon>
        <taxon>Pterioida</taxon>
        <taxon>Pterioidea</taxon>
        <taxon>Pteriidae</taxon>
        <taxon>Pinctada</taxon>
    </lineage>
</organism>
<dbReference type="AlphaFoldDB" id="A0AA88XL95"/>
<protein>
    <recommendedName>
        <fullName evidence="2">Reverse transcriptase domain-containing protein</fullName>
    </recommendedName>
</protein>
<name>A0AA88XL95_PINIB</name>
<dbReference type="InterPro" id="IPR000477">
    <property type="entry name" value="RT_dom"/>
</dbReference>
<evidence type="ECO:0000313" key="3">
    <source>
        <dbReference type="EMBL" id="KAK3084986.1"/>
    </source>
</evidence>
<feature type="domain" description="Reverse transcriptase" evidence="2">
    <location>
        <begin position="709"/>
        <end position="905"/>
    </location>
</feature>
<dbReference type="PANTHER" id="PTHR21301:SF10">
    <property type="entry name" value="REVERSE TRANSCRIPTASE DOMAIN-CONTAINING PROTEIN"/>
    <property type="match status" value="1"/>
</dbReference>
<dbReference type="PROSITE" id="PS50878">
    <property type="entry name" value="RT_POL"/>
    <property type="match status" value="1"/>
</dbReference>
<comment type="caution">
    <text evidence="3">The sequence shown here is derived from an EMBL/GenBank/DDBJ whole genome shotgun (WGS) entry which is preliminary data.</text>
</comment>
<reference evidence="3" key="1">
    <citation type="submission" date="2019-08" db="EMBL/GenBank/DDBJ databases">
        <title>The improved chromosome-level genome for the pearl oyster Pinctada fucata martensii using PacBio sequencing and Hi-C.</title>
        <authorList>
            <person name="Zheng Z."/>
        </authorList>
    </citation>
    <scope>NUCLEOTIDE SEQUENCE</scope>
    <source>
        <strain evidence="3">ZZ-2019</strain>
        <tissue evidence="3">Adductor muscle</tissue>
    </source>
</reference>
<sequence>MTSQYDGHMVSYFDAKVDQLLKSSNSIASFKDLPLSCNREFPRKVDSRAFYVSSCPKLDRNRSFKTKKPKWKINRQNRVEEKGNTKYKSTNQGSRVIDEYIQKYDQAQNKVYYIAKQSQDLSIPSLPKITLKTLHNYSEMPAAKRTKTPFISSTKMRKFAKIKKKVEKQLQVQLNRKTWHTDKFSLIKARRNGSSKPQGLYVTTKRRRRKPLEDQKSNLTQCSSSQSTFSHSQSNTSYRRVDLNTLGSTKDYEKTLKNLYPDIFTKYPRIELFRHKNPLHSPCKKCSPLKTLHSLSKSSKAVSEIKVTKEHLHKLKMKILPGLCKKTSSEPSVTLKDHEMNSKEEFVMKENSPPPVLEMKGLFDKKVSKAQKDLPSPQPPVLELEDETEPYVYVERDDEYFDEICDEDHQGNEFQDKGKSLSTKAVTLPNDLQEGTEDEIGSCTTLEVFVYQEHPDIVDERSEISDCVLDTSVILKKESIEIDNQEIPTGTLPNVFGHPQNDDHSNQALPDVNGHAQMERNKVDMTGTGGVSEDGYDSDATVAYSEGDDEESFTTKLCKPDTQTNVKSPPNGCSALKIKRTDQLYKFKGSLLRKVSSDSASKQIDAVGDSVFKIPSSRPVRNTRVCPSSSSELKDSTTNKSESNDTDPPKIAKECKVTNEKRSNKSVRKEESLTLTIFKKPKSMKDLKALQRKTAIKYEVSDFGKLISQPDKDSIRNPVCRKSRRTRTPKHRNGIITSINRVFPNGRQYKPKNERLAKIISNAFTSKNGNRKYKFIVVNYDKTYFVKEKSDSENKYTETDIIQMLNFLIDNIFVVFGGKVFQQIVGIPMGTNCAPLLADIFLYSYEAEFIQSLVSEGKRYLASDFNFTYRYIDDVLSINNPKFADYLSRIYPSELEVKETTETNN</sequence>
<dbReference type="PANTHER" id="PTHR21301">
    <property type="entry name" value="REVERSE TRANSCRIPTASE"/>
    <property type="match status" value="1"/>
</dbReference>
<keyword evidence="4" id="KW-1185">Reference proteome</keyword>